<dbReference type="EMBL" id="LAZR01006267">
    <property type="protein sequence ID" value="KKM93404.1"/>
    <property type="molecule type" value="Genomic_DNA"/>
</dbReference>
<feature type="non-terminal residue" evidence="3">
    <location>
        <position position="1"/>
    </location>
</feature>
<protein>
    <submittedName>
        <fullName evidence="3">Uncharacterized protein</fullName>
    </submittedName>
</protein>
<organism evidence="3">
    <name type="scientific">marine sediment metagenome</name>
    <dbReference type="NCBI Taxonomy" id="412755"/>
    <lineage>
        <taxon>unclassified sequences</taxon>
        <taxon>metagenomes</taxon>
        <taxon>ecological metagenomes</taxon>
    </lineage>
</organism>
<comment type="caution">
    <text evidence="3">The sequence shown here is derived from an EMBL/GenBank/DDBJ whole genome shotgun (WGS) entry which is preliminary data.</text>
</comment>
<evidence type="ECO:0000313" key="2">
    <source>
        <dbReference type="EMBL" id="KKM78794.1"/>
    </source>
</evidence>
<dbReference type="EMBL" id="LAZR01008434">
    <property type="protein sequence ID" value="KKM78794.1"/>
    <property type="molecule type" value="Genomic_DNA"/>
</dbReference>
<proteinExistence type="predicted"/>
<name>A0A0F9LEP5_9ZZZZ</name>
<sequence length="91" mass="10158">LKALVICKLTMKIRGVRKVLSSYVDVEISDDGRARGFVKITGAETGRWSMSKYYDNTGIPMQTVPRDPIELEDESVLENIDALLELEGALK</sequence>
<dbReference type="AlphaFoldDB" id="A0A0F9LEP5"/>
<accession>A0A0F9LEP5</accession>
<dbReference type="SUPFAM" id="SSF56672">
    <property type="entry name" value="DNA/RNA polymerases"/>
    <property type="match status" value="1"/>
</dbReference>
<dbReference type="EMBL" id="LAZR01019346">
    <property type="protein sequence ID" value="KKL92882.1"/>
    <property type="molecule type" value="Genomic_DNA"/>
</dbReference>
<reference evidence="3" key="1">
    <citation type="journal article" date="2015" name="Nature">
        <title>Complex archaea that bridge the gap between prokaryotes and eukaryotes.</title>
        <authorList>
            <person name="Spang A."/>
            <person name="Saw J.H."/>
            <person name="Jorgensen S.L."/>
            <person name="Zaremba-Niedzwiedzka K."/>
            <person name="Martijn J."/>
            <person name="Lind A.E."/>
            <person name="van Eijk R."/>
            <person name="Schleper C."/>
            <person name="Guy L."/>
            <person name="Ettema T.J."/>
        </authorList>
    </citation>
    <scope>NUCLEOTIDE SEQUENCE</scope>
</reference>
<dbReference type="InterPro" id="IPR043502">
    <property type="entry name" value="DNA/RNA_pol_sf"/>
</dbReference>
<gene>
    <name evidence="3" type="ORF">LCGC14_1208610</name>
    <name evidence="2" type="ORF">LCGC14_1356500</name>
    <name evidence="1" type="ORF">LCGC14_1880310</name>
</gene>
<evidence type="ECO:0000313" key="3">
    <source>
        <dbReference type="EMBL" id="KKM93404.1"/>
    </source>
</evidence>
<evidence type="ECO:0000313" key="1">
    <source>
        <dbReference type="EMBL" id="KKL92882.1"/>
    </source>
</evidence>